<evidence type="ECO:0000256" key="2">
    <source>
        <dbReference type="ARBA" id="ARBA00022448"/>
    </source>
</evidence>
<comment type="caution">
    <text evidence="11">The sequence shown here is derived from an EMBL/GenBank/DDBJ whole genome shotgun (WGS) entry which is preliminary data.</text>
</comment>
<gene>
    <name evidence="11" type="ORF">KUTeg_024644</name>
</gene>
<evidence type="ECO:0000313" key="11">
    <source>
        <dbReference type="EMBL" id="KAJ8298113.1"/>
    </source>
</evidence>
<dbReference type="InterPro" id="IPR007949">
    <property type="entry name" value="SDA1_MD"/>
</dbReference>
<feature type="domain" description="SDA1 C-terminal" evidence="10">
    <location>
        <begin position="596"/>
        <end position="628"/>
    </location>
</feature>
<dbReference type="Pfam" id="PF08158">
    <property type="entry name" value="SDA1_HEAT"/>
    <property type="match status" value="3"/>
</dbReference>
<comment type="similarity">
    <text evidence="1 6">Belongs to the SDA1 family.</text>
</comment>
<feature type="domain" description="SDA1 N-terminal" evidence="9">
    <location>
        <begin position="291"/>
        <end position="336"/>
    </location>
</feature>
<dbReference type="InterPro" id="IPR048292">
    <property type="entry name" value="SDA1_C"/>
</dbReference>
<accession>A0ABQ9DXZ6</accession>
<dbReference type="EMBL" id="JARBDR010000923">
    <property type="protein sequence ID" value="KAJ8298113.1"/>
    <property type="molecule type" value="Genomic_DNA"/>
</dbReference>
<evidence type="ECO:0000259" key="8">
    <source>
        <dbReference type="Pfam" id="PF05285"/>
    </source>
</evidence>
<dbReference type="Proteomes" id="UP001217089">
    <property type="component" value="Unassembled WGS sequence"/>
</dbReference>
<feature type="domain" description="SDA1 N-terminal" evidence="9">
    <location>
        <begin position="227"/>
        <end position="285"/>
    </location>
</feature>
<feature type="region of interest" description="Disordered" evidence="7">
    <location>
        <begin position="443"/>
        <end position="498"/>
    </location>
</feature>
<dbReference type="InterPro" id="IPR027312">
    <property type="entry name" value="Sda1"/>
</dbReference>
<name>A0ABQ9DXZ6_TEGGR</name>
<evidence type="ECO:0000256" key="4">
    <source>
        <dbReference type="ARBA" id="ARBA00022927"/>
    </source>
</evidence>
<evidence type="ECO:0000256" key="6">
    <source>
        <dbReference type="RuleBase" id="RU365057"/>
    </source>
</evidence>
<dbReference type="SUPFAM" id="SSF48371">
    <property type="entry name" value="ARM repeat"/>
    <property type="match status" value="1"/>
</dbReference>
<keyword evidence="12" id="KW-1185">Reference proteome</keyword>
<feature type="compositionally biased region" description="Polar residues" evidence="7">
    <location>
        <begin position="591"/>
        <end position="600"/>
    </location>
</feature>
<feature type="domain" description="SDA1 middle" evidence="8">
    <location>
        <begin position="450"/>
        <end position="577"/>
    </location>
</feature>
<dbReference type="PANTHER" id="PTHR12730">
    <property type="entry name" value="HSDA/SDA1-RELATED"/>
    <property type="match status" value="1"/>
</dbReference>
<sequence>MSFSKLNAIEDLFVNKQDLTAVHSISETRNEKCCLIQINAVDHSLIQAAIFKPKQATYDATFKGVDMTSKKCSLGGNLFEIGKKQHILPTFDPKNDPVTPMQLPIYSFKLQDPPFMRPKRGHYSFNCSDSDEMIKLLTLRKLIPNEKTHCENHLSHLGLHFLQQYRHYQSNLEVFQLKPSSYSKTLEDLVLFIAQVSQCYPDEVEEFPQNLRDILKRHATVLDRTMRMDVMIELYKRNVWNDAKTVNVITTACFSKVTKILVAALKFFLGHDKTEEENSDKTKEKEKSIRSFSEKLFKQLESTNERFEVKLMMIDLISRLVGIHQLFLFNFYPFISTATSESVLMTIANNFITDRNSGEVMAVGLNSVREICARCPLAMSEDLLGDLIQYKKHRDKAVMMAARSLIQLFRQGKPTEASEEHKVLKYGEVDGKEFLPGAEILSMTKTDELKEDDDWESCSEKSDSDEESDDGWIDVHHSSDEEPQDTSNVPENPEERKKKALEISTSRILTQDEFKQIQQRQASKAVEGATKNRKRKHIEIDDEGESRSELLQLSMIENINKKRAHDKESRLSTVMAGREGREKFAKGPQKLNPNASTSNKQKLKNKAFMMVKHKMTDRKNRRSFRDKQVMFILLL</sequence>
<feature type="domain" description="SDA1 N-terminal" evidence="9">
    <location>
        <begin position="341"/>
        <end position="394"/>
    </location>
</feature>
<keyword evidence="2 6" id="KW-0813">Transport</keyword>
<keyword evidence="3 6" id="KW-0690">Ribosome biogenesis</keyword>
<proteinExistence type="inferred from homology"/>
<feature type="region of interest" description="Disordered" evidence="7">
    <location>
        <begin position="564"/>
        <end position="605"/>
    </location>
</feature>
<dbReference type="Pfam" id="PF21638">
    <property type="entry name" value="SDA1_C"/>
    <property type="match status" value="1"/>
</dbReference>
<dbReference type="Pfam" id="PF05285">
    <property type="entry name" value="SDA1_dom"/>
    <property type="match status" value="1"/>
</dbReference>
<protein>
    <recommendedName>
        <fullName evidence="6">Protein SDA1</fullName>
    </recommendedName>
</protein>
<keyword evidence="5 6" id="KW-0539">Nucleus</keyword>
<evidence type="ECO:0000256" key="7">
    <source>
        <dbReference type="SAM" id="MobiDB-lite"/>
    </source>
</evidence>
<evidence type="ECO:0000256" key="3">
    <source>
        <dbReference type="ARBA" id="ARBA00022517"/>
    </source>
</evidence>
<organism evidence="11 12">
    <name type="scientific">Tegillarca granosa</name>
    <name type="common">Malaysian cockle</name>
    <name type="synonym">Anadara granosa</name>
    <dbReference type="NCBI Taxonomy" id="220873"/>
    <lineage>
        <taxon>Eukaryota</taxon>
        <taxon>Metazoa</taxon>
        <taxon>Spiralia</taxon>
        <taxon>Lophotrochozoa</taxon>
        <taxon>Mollusca</taxon>
        <taxon>Bivalvia</taxon>
        <taxon>Autobranchia</taxon>
        <taxon>Pteriomorphia</taxon>
        <taxon>Arcoida</taxon>
        <taxon>Arcoidea</taxon>
        <taxon>Arcidae</taxon>
        <taxon>Tegillarca</taxon>
    </lineage>
</organism>
<evidence type="ECO:0000259" key="10">
    <source>
        <dbReference type="Pfam" id="PF21638"/>
    </source>
</evidence>
<dbReference type="PANTHER" id="PTHR12730:SF0">
    <property type="entry name" value="PROTEIN SDA1 HOMOLOG"/>
    <property type="match status" value="1"/>
</dbReference>
<keyword evidence="4 6" id="KW-0653">Protein transport</keyword>
<comment type="subcellular location">
    <subcellularLocation>
        <location evidence="6">Nucleus</location>
        <location evidence="6">Nucleolus</location>
    </subcellularLocation>
</comment>
<feature type="region of interest" description="Disordered" evidence="7">
    <location>
        <begin position="512"/>
        <end position="535"/>
    </location>
</feature>
<evidence type="ECO:0000256" key="1">
    <source>
        <dbReference type="ARBA" id="ARBA00005783"/>
    </source>
</evidence>
<dbReference type="InterPro" id="IPR016024">
    <property type="entry name" value="ARM-type_fold"/>
</dbReference>
<evidence type="ECO:0000259" key="9">
    <source>
        <dbReference type="Pfam" id="PF08158"/>
    </source>
</evidence>
<comment type="function">
    <text evidence="6">Required for 60S pre-ribosomal subunits export to the cytoplasm.</text>
</comment>
<reference evidence="11 12" key="1">
    <citation type="submission" date="2022-12" db="EMBL/GenBank/DDBJ databases">
        <title>Chromosome-level genome of Tegillarca granosa.</title>
        <authorList>
            <person name="Kim J."/>
        </authorList>
    </citation>
    <scope>NUCLEOTIDE SEQUENCE [LARGE SCALE GENOMIC DNA]</scope>
    <source>
        <strain evidence="11">Teg-2019</strain>
        <tissue evidence="11">Adductor muscle</tissue>
    </source>
</reference>
<feature type="compositionally biased region" description="Acidic residues" evidence="7">
    <location>
        <begin position="449"/>
        <end position="472"/>
    </location>
</feature>
<evidence type="ECO:0000256" key="5">
    <source>
        <dbReference type="ARBA" id="ARBA00023242"/>
    </source>
</evidence>
<dbReference type="InterPro" id="IPR012977">
    <property type="entry name" value="SDA1_N"/>
</dbReference>
<evidence type="ECO:0000313" key="12">
    <source>
        <dbReference type="Proteomes" id="UP001217089"/>
    </source>
</evidence>